<keyword evidence="3" id="KW-0548">Nucleotidyltransferase</keyword>
<evidence type="ECO:0000256" key="4">
    <source>
        <dbReference type="ARBA" id="ARBA00022723"/>
    </source>
</evidence>
<dbReference type="GO" id="GO:0006281">
    <property type="term" value="P:DNA repair"/>
    <property type="evidence" value="ECO:0007669"/>
    <property type="project" value="UniProtKB-KW"/>
</dbReference>
<keyword evidence="2" id="KW-0808">Transferase</keyword>
<dbReference type="GO" id="GO:0009432">
    <property type="term" value="P:SOS response"/>
    <property type="evidence" value="ECO:0007669"/>
    <property type="project" value="TreeGrafter"/>
</dbReference>
<evidence type="ECO:0000256" key="1">
    <source>
        <dbReference type="ARBA" id="ARBA00010945"/>
    </source>
</evidence>
<dbReference type="Pfam" id="PF00817">
    <property type="entry name" value="IMS"/>
    <property type="match status" value="1"/>
</dbReference>
<dbReference type="STRING" id="1191523.MROS_0694"/>
<dbReference type="PANTHER" id="PTHR11076:SF34">
    <property type="entry name" value="PROTEIN UMUC"/>
    <property type="match status" value="1"/>
</dbReference>
<dbReference type="KEGG" id="mro:MROS_0694"/>
<dbReference type="Proteomes" id="UP000009011">
    <property type="component" value="Chromosome"/>
</dbReference>
<dbReference type="PATRIC" id="fig|1191523.3.peg.726"/>
<dbReference type="AlphaFoldDB" id="I6YTV1"/>
<dbReference type="GO" id="GO:0042276">
    <property type="term" value="P:error-prone translesion synthesis"/>
    <property type="evidence" value="ECO:0007669"/>
    <property type="project" value="TreeGrafter"/>
</dbReference>
<evidence type="ECO:0000256" key="2">
    <source>
        <dbReference type="ARBA" id="ARBA00022679"/>
    </source>
</evidence>
<dbReference type="InterPro" id="IPR050116">
    <property type="entry name" value="DNA_polymerase-Y"/>
</dbReference>
<name>I6YTV1_MELRP</name>
<dbReference type="Pfam" id="PF21999">
    <property type="entry name" value="IMS_HHH_1"/>
    <property type="match status" value="1"/>
</dbReference>
<dbReference type="SUPFAM" id="SSF100879">
    <property type="entry name" value="Lesion bypass DNA polymerase (Y-family), little finger domain"/>
    <property type="match status" value="1"/>
</dbReference>
<organism evidence="9 10">
    <name type="scientific">Melioribacter roseus (strain DSM 23840 / JCM 17771 / VKM B-2668 / P3M-2)</name>
    <dbReference type="NCBI Taxonomy" id="1191523"/>
    <lineage>
        <taxon>Bacteria</taxon>
        <taxon>Pseudomonadati</taxon>
        <taxon>Ignavibacteriota</taxon>
        <taxon>Ignavibacteria</taxon>
        <taxon>Ignavibacteriales</taxon>
        <taxon>Melioribacteraceae</taxon>
        <taxon>Melioribacter</taxon>
    </lineage>
</organism>
<dbReference type="InterPro" id="IPR001126">
    <property type="entry name" value="UmuC"/>
</dbReference>
<evidence type="ECO:0000259" key="8">
    <source>
        <dbReference type="PROSITE" id="PS50173"/>
    </source>
</evidence>
<comment type="similarity">
    <text evidence="1">Belongs to the DNA polymerase type-Y family.</text>
</comment>
<dbReference type="SUPFAM" id="SSF56672">
    <property type="entry name" value="DNA/RNA polymerases"/>
    <property type="match status" value="1"/>
</dbReference>
<keyword evidence="10" id="KW-1185">Reference proteome</keyword>
<dbReference type="InterPro" id="IPR053848">
    <property type="entry name" value="IMS_HHH_1"/>
</dbReference>
<dbReference type="EMBL" id="CP003557">
    <property type="protein sequence ID" value="AFN73937.1"/>
    <property type="molecule type" value="Genomic_DNA"/>
</dbReference>
<dbReference type="Gene3D" id="3.40.1170.60">
    <property type="match status" value="1"/>
</dbReference>
<keyword evidence="5" id="KW-0227">DNA damage</keyword>
<dbReference type="OrthoDB" id="9808813at2"/>
<dbReference type="PANTHER" id="PTHR11076">
    <property type="entry name" value="DNA REPAIR POLYMERASE UMUC / TRANSFERASE FAMILY MEMBER"/>
    <property type="match status" value="1"/>
</dbReference>
<sequence length="412" mass="46947">MPLRNLFLDFNAFFASCEQQQYPHLRGKPVAVVPVKADTTCCIAASYEAKQYGIKTGTPVYEAKKICPDLQIVPARHRIYIEYHDRLIEAIESCIPIDKVYSIDEVSCTLIGKQQEPENAIALAKKIKETIYKNVGGYLRCSIGLAPNQYLAKTATDMQKPDGLVVIQEKDLPDILFSLKLNDLVGIGRRMEPRLRKFGIDTVEKLCKASKSTLRKIWGGIEGERMYMQLRGEAVKRPPTHRTTVGHSHVMSPEFRNKNGAYAVLHRLLQKAAVRLRYMHYTAGTMSIKVKYLNGKKWRNEISFPHTQNTLSFIEAFEKMWSFYPETREKPIAVAVTLYNLLPENQFTLSFFENYEKTKSLHSALDFLNKKYGYGAAYFAGSHEAVNSAPMRIAFTQIPNVELEDDDIESNQ</sequence>
<dbReference type="Gene3D" id="3.30.70.270">
    <property type="match status" value="1"/>
</dbReference>
<dbReference type="HOGENOM" id="CLU_012348_1_1_10"/>
<protein>
    <submittedName>
        <fullName evidence="9">DNA-directed DNA polymerase</fullName>
    </submittedName>
</protein>
<reference evidence="9 10" key="1">
    <citation type="journal article" date="2013" name="PLoS ONE">
        <title>Genomic analysis of Melioribacter roseus, facultatively anaerobic organotrophic bacterium representing a novel deep lineage within Bacteriodetes/Chlorobi group.</title>
        <authorList>
            <person name="Kadnikov V.V."/>
            <person name="Mardanov A.V."/>
            <person name="Podosokorskaya O.A."/>
            <person name="Gavrilov S.N."/>
            <person name="Kublanov I.V."/>
            <person name="Beletsky A.V."/>
            <person name="Bonch-Osmolovskaya E.A."/>
            <person name="Ravin N.V."/>
        </authorList>
    </citation>
    <scope>NUCLEOTIDE SEQUENCE [LARGE SCALE GENOMIC DNA]</scope>
    <source>
        <strain evidence="10">JCM 17771 / P3M-2</strain>
    </source>
</reference>
<dbReference type="InterPro" id="IPR043128">
    <property type="entry name" value="Rev_trsase/Diguanyl_cyclase"/>
</dbReference>
<gene>
    <name evidence="9" type="ordered locus">MROS_0694</name>
</gene>
<dbReference type="Pfam" id="PF11799">
    <property type="entry name" value="IMS_C"/>
    <property type="match status" value="1"/>
</dbReference>
<dbReference type="GO" id="GO:0046872">
    <property type="term" value="F:metal ion binding"/>
    <property type="evidence" value="ECO:0007669"/>
    <property type="project" value="UniProtKB-KW"/>
</dbReference>
<keyword evidence="9" id="KW-0239">DNA-directed DNA polymerase</keyword>
<dbReference type="RefSeq" id="WP_014855373.1">
    <property type="nucleotide sequence ID" value="NC_018178.1"/>
</dbReference>
<dbReference type="CDD" id="cd00424">
    <property type="entry name" value="PolY"/>
    <property type="match status" value="1"/>
</dbReference>
<evidence type="ECO:0000256" key="7">
    <source>
        <dbReference type="ARBA" id="ARBA00023204"/>
    </source>
</evidence>
<dbReference type="GO" id="GO:0005829">
    <property type="term" value="C:cytosol"/>
    <property type="evidence" value="ECO:0007669"/>
    <property type="project" value="TreeGrafter"/>
</dbReference>
<keyword evidence="6" id="KW-0460">Magnesium</keyword>
<dbReference type="GO" id="GO:0003684">
    <property type="term" value="F:damaged DNA binding"/>
    <property type="evidence" value="ECO:0007669"/>
    <property type="project" value="InterPro"/>
</dbReference>
<keyword evidence="7" id="KW-0234">DNA repair</keyword>
<evidence type="ECO:0000313" key="10">
    <source>
        <dbReference type="Proteomes" id="UP000009011"/>
    </source>
</evidence>
<dbReference type="InterPro" id="IPR043502">
    <property type="entry name" value="DNA/RNA_pol_sf"/>
</dbReference>
<dbReference type="eggNOG" id="COG0389">
    <property type="taxonomic scope" value="Bacteria"/>
</dbReference>
<dbReference type="Gene3D" id="1.10.150.20">
    <property type="entry name" value="5' to 3' exonuclease, C-terminal subdomain"/>
    <property type="match status" value="1"/>
</dbReference>
<keyword evidence="4" id="KW-0479">Metal-binding</keyword>
<evidence type="ECO:0000256" key="3">
    <source>
        <dbReference type="ARBA" id="ARBA00022695"/>
    </source>
</evidence>
<dbReference type="FunFam" id="3.40.1170.60:FF:000003">
    <property type="entry name" value="DNA polymerase eta"/>
    <property type="match status" value="1"/>
</dbReference>
<dbReference type="InterPro" id="IPR017961">
    <property type="entry name" value="DNA_pol_Y-fam_little_finger"/>
</dbReference>
<dbReference type="GO" id="GO:0003887">
    <property type="term" value="F:DNA-directed DNA polymerase activity"/>
    <property type="evidence" value="ECO:0007669"/>
    <property type="project" value="UniProtKB-KW"/>
</dbReference>
<feature type="domain" description="UmuC" evidence="8">
    <location>
        <begin position="5"/>
        <end position="188"/>
    </location>
</feature>
<evidence type="ECO:0000256" key="5">
    <source>
        <dbReference type="ARBA" id="ARBA00022763"/>
    </source>
</evidence>
<evidence type="ECO:0000313" key="9">
    <source>
        <dbReference type="EMBL" id="AFN73937.1"/>
    </source>
</evidence>
<proteinExistence type="inferred from homology"/>
<accession>I6YTV1</accession>
<evidence type="ECO:0000256" key="6">
    <source>
        <dbReference type="ARBA" id="ARBA00022842"/>
    </source>
</evidence>
<dbReference type="PROSITE" id="PS50173">
    <property type="entry name" value="UMUC"/>
    <property type="match status" value="1"/>
</dbReference>
<dbReference type="InterPro" id="IPR036775">
    <property type="entry name" value="DNA_pol_Y-fam_lit_finger_sf"/>
</dbReference>